<keyword evidence="9" id="KW-0378">Hydrolase</keyword>
<keyword evidence="9" id="KW-0645">Protease</keyword>
<dbReference type="Pfam" id="PF04082">
    <property type="entry name" value="Fungal_trans"/>
    <property type="match status" value="1"/>
</dbReference>
<keyword evidence="10" id="KW-1185">Reference proteome</keyword>
<feature type="region of interest" description="Disordered" evidence="7">
    <location>
        <begin position="1"/>
        <end position="23"/>
    </location>
</feature>
<dbReference type="GO" id="GO:0005634">
    <property type="term" value="C:nucleus"/>
    <property type="evidence" value="ECO:0007669"/>
    <property type="project" value="UniProtKB-SubCell"/>
</dbReference>
<protein>
    <submittedName>
        <fullName evidence="9">Transcriptional activator of proteases prtT</fullName>
    </submittedName>
</protein>
<evidence type="ECO:0000259" key="8">
    <source>
        <dbReference type="PROSITE" id="PS50048"/>
    </source>
</evidence>
<feature type="domain" description="Zn(2)-C6 fungal-type" evidence="8">
    <location>
        <begin position="61"/>
        <end position="94"/>
    </location>
</feature>
<dbReference type="PANTHER" id="PTHR31845:SF17">
    <property type="entry name" value="ZN(II)2CYS6 TRANSCRIPTION FACTOR (EUROFUNG)"/>
    <property type="match status" value="1"/>
</dbReference>
<dbReference type="OrthoDB" id="4060227at2759"/>
<dbReference type="GO" id="GO:0000976">
    <property type="term" value="F:transcription cis-regulatory region binding"/>
    <property type="evidence" value="ECO:0007669"/>
    <property type="project" value="TreeGrafter"/>
</dbReference>
<feature type="region of interest" description="Disordered" evidence="7">
    <location>
        <begin position="140"/>
        <end position="160"/>
    </location>
</feature>
<evidence type="ECO:0000256" key="6">
    <source>
        <dbReference type="ARBA" id="ARBA00023242"/>
    </source>
</evidence>
<dbReference type="PANTHER" id="PTHR31845">
    <property type="entry name" value="FINGER DOMAIN PROTEIN, PUTATIVE-RELATED"/>
    <property type="match status" value="1"/>
</dbReference>
<dbReference type="AlphaFoldDB" id="A0A0N1P2I7"/>
<dbReference type="VEuPathDB" id="FungiDB:AB675_6375"/>
<keyword evidence="3" id="KW-0805">Transcription regulation</keyword>
<evidence type="ECO:0000256" key="7">
    <source>
        <dbReference type="SAM" id="MobiDB-lite"/>
    </source>
</evidence>
<dbReference type="Pfam" id="PF00172">
    <property type="entry name" value="Zn_clus"/>
    <property type="match status" value="1"/>
</dbReference>
<evidence type="ECO:0000256" key="1">
    <source>
        <dbReference type="ARBA" id="ARBA00004123"/>
    </source>
</evidence>
<evidence type="ECO:0000256" key="4">
    <source>
        <dbReference type="ARBA" id="ARBA00023125"/>
    </source>
</evidence>
<dbReference type="GeneID" id="28738541"/>
<keyword evidence="6" id="KW-0539">Nucleus</keyword>
<keyword evidence="2" id="KW-0479">Metal-binding</keyword>
<dbReference type="RefSeq" id="XP_018003899.1">
    <property type="nucleotide sequence ID" value="XM_018146661.1"/>
</dbReference>
<feature type="region of interest" description="Disordered" evidence="7">
    <location>
        <begin position="36"/>
        <end position="57"/>
    </location>
</feature>
<gene>
    <name evidence="9" type="ORF">AB675_6375</name>
</gene>
<organism evidence="9 10">
    <name type="scientific">Cyphellophora attinorum</name>
    <dbReference type="NCBI Taxonomy" id="1664694"/>
    <lineage>
        <taxon>Eukaryota</taxon>
        <taxon>Fungi</taxon>
        <taxon>Dikarya</taxon>
        <taxon>Ascomycota</taxon>
        <taxon>Pezizomycotina</taxon>
        <taxon>Eurotiomycetes</taxon>
        <taxon>Chaetothyriomycetidae</taxon>
        <taxon>Chaetothyriales</taxon>
        <taxon>Cyphellophoraceae</taxon>
        <taxon>Cyphellophora</taxon>
    </lineage>
</organism>
<keyword evidence="4" id="KW-0238">DNA-binding</keyword>
<accession>A0A0N1P2I7</accession>
<dbReference type="GO" id="GO:0006351">
    <property type="term" value="P:DNA-templated transcription"/>
    <property type="evidence" value="ECO:0007669"/>
    <property type="project" value="InterPro"/>
</dbReference>
<dbReference type="InterPro" id="IPR036864">
    <property type="entry name" value="Zn2-C6_fun-type_DNA-bd_sf"/>
</dbReference>
<dbReference type="InterPro" id="IPR051089">
    <property type="entry name" value="prtT"/>
</dbReference>
<evidence type="ECO:0000256" key="2">
    <source>
        <dbReference type="ARBA" id="ARBA00022723"/>
    </source>
</evidence>
<dbReference type="InterPro" id="IPR001138">
    <property type="entry name" value="Zn2Cys6_DnaBD"/>
</dbReference>
<dbReference type="PROSITE" id="PS00463">
    <property type="entry name" value="ZN2_CY6_FUNGAL_1"/>
    <property type="match status" value="1"/>
</dbReference>
<dbReference type="GO" id="GO:0006508">
    <property type="term" value="P:proteolysis"/>
    <property type="evidence" value="ECO:0007669"/>
    <property type="project" value="UniProtKB-KW"/>
</dbReference>
<name>A0A0N1P2I7_9EURO</name>
<dbReference type="CDD" id="cd00067">
    <property type="entry name" value="GAL4"/>
    <property type="match status" value="1"/>
</dbReference>
<comment type="caution">
    <text evidence="9">The sequence shown here is derived from an EMBL/GenBank/DDBJ whole genome shotgun (WGS) entry which is preliminary data.</text>
</comment>
<comment type="subcellular location">
    <subcellularLocation>
        <location evidence="1">Nucleus</location>
    </subcellularLocation>
</comment>
<dbReference type="EMBL" id="LFJN01000004">
    <property type="protein sequence ID" value="KPI43936.1"/>
    <property type="molecule type" value="Genomic_DNA"/>
</dbReference>
<dbReference type="Proteomes" id="UP000038010">
    <property type="component" value="Unassembled WGS sequence"/>
</dbReference>
<dbReference type="Gene3D" id="4.10.240.10">
    <property type="entry name" value="Zn(2)-C6 fungal-type DNA-binding domain"/>
    <property type="match status" value="1"/>
</dbReference>
<dbReference type="PROSITE" id="PS50048">
    <property type="entry name" value="ZN2_CY6_FUNGAL_2"/>
    <property type="match status" value="1"/>
</dbReference>
<dbReference type="CDD" id="cd12148">
    <property type="entry name" value="fungal_TF_MHR"/>
    <property type="match status" value="1"/>
</dbReference>
<evidence type="ECO:0000256" key="3">
    <source>
        <dbReference type="ARBA" id="ARBA00023015"/>
    </source>
</evidence>
<dbReference type="SUPFAM" id="SSF57701">
    <property type="entry name" value="Zn2/Cys6 DNA-binding domain"/>
    <property type="match status" value="1"/>
</dbReference>
<dbReference type="SMART" id="SM00066">
    <property type="entry name" value="GAL4"/>
    <property type="match status" value="1"/>
</dbReference>
<dbReference type="SMART" id="SM00906">
    <property type="entry name" value="Fungal_trans"/>
    <property type="match status" value="1"/>
</dbReference>
<sequence length="717" mass="80380">MSDPAFASIKSSPTHQELLRHPSLAETDADHREAFSHNRKRSVDQISGGTGDNQGTRKGRACLACRKLKVKCDSLERGDAGCSRCQRLGLECVTSKRLRISLDDDGITHPSFLRLERATEDILAKLKMPALEAYSEVHHKHEDKHQEPLSVAQTTRDNSCEPENKVEQHDIAGAPMEGLFEATQLNTLRARLRGDPNKKSSRRKLEADLISQGIITLDEAEEMLQLYKTSLSRYLYDATITEDRTLSSVRESSTLFFTAIMSVSSLHIPGKEDVHASITKQLRDLIASSMFDRFHTLEDIRALTIAAFWLPDLSWKLSGHCVRMATELNLHQAFYKAFYSAKQTSQERKHAFEKARLWYLLYVLDHHFSIAYGRPPVTAELQAIKETDVFLRAPECSHSDRRVLSQVTLFAILSRAYNVFGLEAERLLDGDDVTLLTHARFIEDLERWRQQFRHYLQVDPHVGDYPAIGVDLHYNFGSMMLNSLALRGRSLSSISTLPSTLRPLALHAIEAAHRILQIVLERPEIKESLVGVPLYLHTMIAFAVVFLIKMSPRWHLIGVTIDVATRTKPLIEAIIVEMRTAKAGANHILYSMATGFERLLRRSMGTNGDHHSRQGPTLPPILTAEHGGPARHYSAPVLPTVRQQGQDQYQQSPGFGGQPNYGISPSSGATFSGWATEDDMLWSMGMGYDLLANAPDASLNMPSSYAFADLMYPQGST</sequence>
<evidence type="ECO:0000313" key="9">
    <source>
        <dbReference type="EMBL" id="KPI43936.1"/>
    </source>
</evidence>
<dbReference type="GO" id="GO:0000981">
    <property type="term" value="F:DNA-binding transcription factor activity, RNA polymerase II-specific"/>
    <property type="evidence" value="ECO:0007669"/>
    <property type="project" value="InterPro"/>
</dbReference>
<reference evidence="9 10" key="1">
    <citation type="submission" date="2015-06" db="EMBL/GenBank/DDBJ databases">
        <title>Draft genome of the ant-associated black yeast Phialophora attae CBS 131958.</title>
        <authorList>
            <person name="Moreno L.F."/>
            <person name="Stielow B.J."/>
            <person name="de Hoog S."/>
            <person name="Vicente V.A."/>
            <person name="Weiss V.A."/>
            <person name="de Vries M."/>
            <person name="Cruz L.M."/>
            <person name="Souza E.M."/>
        </authorList>
    </citation>
    <scope>NUCLEOTIDE SEQUENCE [LARGE SCALE GENOMIC DNA]</scope>
    <source>
        <strain evidence="9 10">CBS 131958</strain>
    </source>
</reference>
<dbReference type="InterPro" id="IPR007219">
    <property type="entry name" value="XnlR_reg_dom"/>
</dbReference>
<dbReference type="GO" id="GO:0008270">
    <property type="term" value="F:zinc ion binding"/>
    <property type="evidence" value="ECO:0007669"/>
    <property type="project" value="InterPro"/>
</dbReference>
<evidence type="ECO:0000256" key="5">
    <source>
        <dbReference type="ARBA" id="ARBA00023163"/>
    </source>
</evidence>
<proteinExistence type="predicted"/>
<keyword evidence="5" id="KW-0804">Transcription</keyword>
<dbReference type="GO" id="GO:0008233">
    <property type="term" value="F:peptidase activity"/>
    <property type="evidence" value="ECO:0007669"/>
    <property type="project" value="UniProtKB-KW"/>
</dbReference>
<evidence type="ECO:0000313" key="10">
    <source>
        <dbReference type="Proteomes" id="UP000038010"/>
    </source>
</evidence>